<dbReference type="Gene3D" id="2.60.120.10">
    <property type="entry name" value="Jelly Rolls"/>
    <property type="match status" value="1"/>
</dbReference>
<evidence type="ECO:0000313" key="2">
    <source>
        <dbReference type="Proteomes" id="UP000295673"/>
    </source>
</evidence>
<proteinExistence type="predicted"/>
<dbReference type="Proteomes" id="UP000295673">
    <property type="component" value="Unassembled WGS sequence"/>
</dbReference>
<dbReference type="InterPro" id="IPR031723">
    <property type="entry name" value="DMSP_lyase"/>
</dbReference>
<dbReference type="AlphaFoldDB" id="A0A4R1NNX2"/>
<protein>
    <submittedName>
        <fullName evidence="1">Dimethylsulfoniopropionate lyase DddQ</fullName>
    </submittedName>
</protein>
<dbReference type="InterPro" id="IPR011051">
    <property type="entry name" value="RmlC_Cupin_sf"/>
</dbReference>
<reference evidence="1 2" key="1">
    <citation type="submission" date="2019-03" db="EMBL/GenBank/DDBJ databases">
        <title>Genomic Encyclopedia of Archaeal and Bacterial Type Strains, Phase II (KMG-II): from individual species to whole genera.</title>
        <authorList>
            <person name="Goeker M."/>
        </authorList>
    </citation>
    <scope>NUCLEOTIDE SEQUENCE [LARGE SCALE GENOMIC DNA]</scope>
    <source>
        <strain evidence="1 2">DSM 26433</strain>
    </source>
</reference>
<dbReference type="InterPro" id="IPR014710">
    <property type="entry name" value="RmlC-like_jellyroll"/>
</dbReference>
<name>A0A4R1NNX2_9RHOB</name>
<dbReference type="CDD" id="cd20282">
    <property type="entry name" value="cupin_DddQ"/>
    <property type="match status" value="1"/>
</dbReference>
<keyword evidence="1" id="KW-0456">Lyase</keyword>
<dbReference type="GO" id="GO:0047869">
    <property type="term" value="F:dimethylpropiothetin dethiomethylase activity"/>
    <property type="evidence" value="ECO:0007669"/>
    <property type="project" value="InterPro"/>
</dbReference>
<gene>
    <name evidence="1" type="ORF">BXY66_2216</name>
</gene>
<sequence>MTRQVWDTLLQEVRKTHEAHVDLRSFCAFPTDIIPQDVAPFHIPAADLFTSENDLADAKQPALWNALRLASPHARWRETYKDTDIGDDFMSRFGCYCIIGDGGAFSSRQMWAWMVYMPAELPYPFHEHPGEEIYLVIAGSATFHAHGKPARTCAPGDTVFHAANQPHATDTHSRPLLALVLWRNGFDSPPVLTPTETT</sequence>
<dbReference type="Pfam" id="PF16867">
    <property type="entry name" value="DMSP_lyase"/>
    <property type="match status" value="1"/>
</dbReference>
<comment type="caution">
    <text evidence="1">The sequence shown here is derived from an EMBL/GenBank/DDBJ whole genome shotgun (WGS) entry which is preliminary data.</text>
</comment>
<accession>A0A4R1NNX2</accession>
<evidence type="ECO:0000313" key="1">
    <source>
        <dbReference type="EMBL" id="TCL10147.1"/>
    </source>
</evidence>
<dbReference type="EMBL" id="SMGR01000001">
    <property type="protein sequence ID" value="TCL10147.1"/>
    <property type="molecule type" value="Genomic_DNA"/>
</dbReference>
<keyword evidence="2" id="KW-1185">Reference proteome</keyword>
<dbReference type="RefSeq" id="WP_132860117.1">
    <property type="nucleotide sequence ID" value="NZ_SMGR01000001.1"/>
</dbReference>
<dbReference type="OrthoDB" id="9083851at2"/>
<organism evidence="1 2">
    <name type="scientific">Shimia isoporae</name>
    <dbReference type="NCBI Taxonomy" id="647720"/>
    <lineage>
        <taxon>Bacteria</taxon>
        <taxon>Pseudomonadati</taxon>
        <taxon>Pseudomonadota</taxon>
        <taxon>Alphaproteobacteria</taxon>
        <taxon>Rhodobacterales</taxon>
        <taxon>Roseobacteraceae</taxon>
    </lineage>
</organism>
<dbReference type="SUPFAM" id="SSF51182">
    <property type="entry name" value="RmlC-like cupins"/>
    <property type="match status" value="1"/>
</dbReference>